<feature type="transmembrane region" description="Helical" evidence="2">
    <location>
        <begin position="173"/>
        <end position="194"/>
    </location>
</feature>
<evidence type="ECO:0000313" key="4">
    <source>
        <dbReference type="Proteomes" id="UP000199651"/>
    </source>
</evidence>
<evidence type="ECO:0000256" key="2">
    <source>
        <dbReference type="SAM" id="Phobius"/>
    </source>
</evidence>
<feature type="transmembrane region" description="Helical" evidence="2">
    <location>
        <begin position="219"/>
        <end position="239"/>
    </location>
</feature>
<dbReference type="EMBL" id="FNJB01000003">
    <property type="protein sequence ID" value="SDO52268.1"/>
    <property type="molecule type" value="Genomic_DNA"/>
</dbReference>
<keyword evidence="2" id="KW-0812">Transmembrane</keyword>
<sequence>MDEPWGLTGPEFMNLYWIAVAFAVVVVIVAKVRSRSVAQPQPGDRGDLSPYDLALLAAGPTRVEHTALAGLLAGGAVRVSRGGKISQTVGGPGPADPVQDFVYVRFRKAAKLGPLGFANSPLGRQMIDTLDQRGFITSMHRAARLRRVHWLFLVIVGVGIARLVNGLQLDRRVGHLVVALFITLVIWIVCRIILGRAKSKITPRGREALNYHRTQSPRMAATGAMVGFAVLGPIALYGLTAFPDEELNEILAMNTASASTSSSDGGGCGSGCGSSCGSSSSSSSDSSSSSGGSSCSSGSSCGGGGGGCGG</sequence>
<gene>
    <name evidence="3" type="ORF">SAMN05192558_103384</name>
</gene>
<dbReference type="AlphaFoldDB" id="A0A1H0K8A5"/>
<keyword evidence="4" id="KW-1185">Reference proteome</keyword>
<protein>
    <submittedName>
        <fullName evidence="3">TIGR04222 domain-containing protein</fullName>
    </submittedName>
</protein>
<feature type="compositionally biased region" description="Low complexity" evidence="1">
    <location>
        <begin position="275"/>
        <end position="299"/>
    </location>
</feature>
<keyword evidence="2" id="KW-0472">Membrane</keyword>
<feature type="transmembrane region" description="Helical" evidence="2">
    <location>
        <begin position="148"/>
        <end position="167"/>
    </location>
</feature>
<dbReference type="InterPro" id="IPR026467">
    <property type="entry name" value="Ser/Gly_Cys_C_dom"/>
</dbReference>
<proteinExistence type="predicted"/>
<feature type="compositionally biased region" description="Gly residues" evidence="1">
    <location>
        <begin position="264"/>
        <end position="274"/>
    </location>
</feature>
<evidence type="ECO:0000313" key="3">
    <source>
        <dbReference type="EMBL" id="SDO52268.1"/>
    </source>
</evidence>
<keyword evidence="2" id="KW-1133">Transmembrane helix</keyword>
<dbReference type="STRING" id="504798.SAMN05421871_102665"/>
<accession>A0A1H0K8A5</accession>
<organism evidence="3 4">
    <name type="scientific">Actinokineospora alba</name>
    <dbReference type="NCBI Taxonomy" id="504798"/>
    <lineage>
        <taxon>Bacteria</taxon>
        <taxon>Bacillati</taxon>
        <taxon>Actinomycetota</taxon>
        <taxon>Actinomycetes</taxon>
        <taxon>Pseudonocardiales</taxon>
        <taxon>Pseudonocardiaceae</taxon>
        <taxon>Actinokineospora</taxon>
    </lineage>
</organism>
<name>A0A1H0K8A5_9PSEU</name>
<feature type="transmembrane region" description="Helical" evidence="2">
    <location>
        <begin position="12"/>
        <end position="30"/>
    </location>
</feature>
<feature type="region of interest" description="Disordered" evidence="1">
    <location>
        <begin position="261"/>
        <end position="310"/>
    </location>
</feature>
<feature type="compositionally biased region" description="Gly residues" evidence="1">
    <location>
        <begin position="300"/>
        <end position="310"/>
    </location>
</feature>
<reference evidence="4" key="1">
    <citation type="submission" date="2016-10" db="EMBL/GenBank/DDBJ databases">
        <authorList>
            <person name="Varghese N."/>
            <person name="Submissions S."/>
        </authorList>
    </citation>
    <scope>NUCLEOTIDE SEQUENCE [LARGE SCALE GENOMIC DNA]</scope>
    <source>
        <strain evidence="4">IBRC-M 10655</strain>
    </source>
</reference>
<dbReference type="OrthoDB" id="3620552at2"/>
<dbReference type="RefSeq" id="WP_133794546.1">
    <property type="nucleotide sequence ID" value="NZ_FNDV01000002.1"/>
</dbReference>
<dbReference type="NCBIfam" id="TIGR04222">
    <property type="entry name" value="near_uncomplex"/>
    <property type="match status" value="1"/>
</dbReference>
<dbReference type="Proteomes" id="UP000199651">
    <property type="component" value="Unassembled WGS sequence"/>
</dbReference>
<evidence type="ECO:0000256" key="1">
    <source>
        <dbReference type="SAM" id="MobiDB-lite"/>
    </source>
</evidence>